<name>A0ABS2NUD1_9FIRM</name>
<dbReference type="Proteomes" id="UP001314796">
    <property type="component" value="Unassembled WGS sequence"/>
</dbReference>
<dbReference type="Pfam" id="PF00882">
    <property type="entry name" value="Zn_dep_PLPC"/>
    <property type="match status" value="1"/>
</dbReference>
<organism evidence="2 3">
    <name type="scientific">Alkaliphilus hydrothermalis</name>
    <dbReference type="NCBI Taxonomy" id="1482730"/>
    <lineage>
        <taxon>Bacteria</taxon>
        <taxon>Bacillati</taxon>
        <taxon>Bacillota</taxon>
        <taxon>Clostridia</taxon>
        <taxon>Peptostreptococcales</taxon>
        <taxon>Natronincolaceae</taxon>
        <taxon>Alkaliphilus</taxon>
    </lineage>
</organism>
<gene>
    <name evidence="2" type="ORF">JOC73_002964</name>
</gene>
<feature type="domain" description="Phospholipase C/D" evidence="1">
    <location>
        <begin position="5"/>
        <end position="164"/>
    </location>
</feature>
<dbReference type="InterPro" id="IPR029002">
    <property type="entry name" value="PLPC/GPLD1"/>
</dbReference>
<protein>
    <recommendedName>
        <fullName evidence="1">Phospholipase C/D domain-containing protein</fullName>
    </recommendedName>
</protein>
<accession>A0ABS2NUD1</accession>
<reference evidence="2 3" key="1">
    <citation type="submission" date="2021-01" db="EMBL/GenBank/DDBJ databases">
        <title>Genomic Encyclopedia of Type Strains, Phase IV (KMG-IV): sequencing the most valuable type-strain genomes for metagenomic binning, comparative biology and taxonomic classification.</title>
        <authorList>
            <person name="Goeker M."/>
        </authorList>
    </citation>
    <scope>NUCLEOTIDE SEQUENCE [LARGE SCALE GENOMIC DNA]</scope>
    <source>
        <strain evidence="2 3">DSM 25890</strain>
    </source>
</reference>
<evidence type="ECO:0000313" key="2">
    <source>
        <dbReference type="EMBL" id="MBM7616382.1"/>
    </source>
</evidence>
<comment type="caution">
    <text evidence="2">The sequence shown here is derived from an EMBL/GenBank/DDBJ whole genome shotgun (WGS) entry which is preliminary data.</text>
</comment>
<keyword evidence="3" id="KW-1185">Reference proteome</keyword>
<dbReference type="RefSeq" id="WP_204404536.1">
    <property type="nucleotide sequence ID" value="NZ_JAFBEE010000034.1"/>
</dbReference>
<dbReference type="EMBL" id="JAFBEE010000034">
    <property type="protein sequence ID" value="MBM7616382.1"/>
    <property type="molecule type" value="Genomic_DNA"/>
</dbReference>
<evidence type="ECO:0000259" key="1">
    <source>
        <dbReference type="Pfam" id="PF00882"/>
    </source>
</evidence>
<proteinExistence type="predicted"/>
<sequence length="197" mass="22558">MFPHTHKIISEHLHESIVNTLGVELNKNSLIYGSIKPDIAPSLAKLDHFKPQSFELIMNEIHRLSQTSFANNKEFIKNFSSQIGVVTHFIADFFCVPHNDRIKYRKATIVSHMIYENNLHKLFKDFDGKVIASQEDFTVDNYSAHIIKRAIEQLHQQYNSREESFMNDLTSSLEATSAVGLYIVRHAISQRSSIVAA</sequence>
<evidence type="ECO:0000313" key="3">
    <source>
        <dbReference type="Proteomes" id="UP001314796"/>
    </source>
</evidence>